<proteinExistence type="predicted"/>
<sequence length="463" mass="51213">MDILSYLSTLIKNHTEVGIPGLGTIYKRKSPGRYDTETHSFLPPSYTLNFTSDLKEQELLTDLISKKRNISKDAATYFVEQFSEHILDELSDQQESDFGDLGTFSTATGSIIFKPKQEQNFGFDFYGLPPLKEDLVSKIETKTEEEPLVVLDASTENEQAAEENPIIEDEPQISREQLELENNNADLRDGAKEIEDITEITDQPATDDLLIAHLDSTEEPDTNEPVKHDEQEVHEEIAEVSGPVQEPVVQQVPVIETPEGLTEEEPAPAATPSSFTLDYTEENKTGMPAYLKVIIALLIVAAIAGITYALKPELFTGATVVKEDTPDQDIVQTIKQNDQHKIDSIAQADSIRKSNEKAILAADSAKDSITAAKPVERPSGNIISYDIIAASLLNKKEADRFLADMKQRGIPATIAKMPGRRVKISIGSFADIETANKQLEILKKTTKIPGIYVTPIRHTNNPK</sequence>
<dbReference type="Proteomes" id="UP001246858">
    <property type="component" value="Unassembled WGS sequence"/>
</dbReference>
<gene>
    <name evidence="1" type="ORF">J2X78_002055</name>
</gene>
<dbReference type="EMBL" id="JAVDTF010000001">
    <property type="protein sequence ID" value="MDR6783503.1"/>
    <property type="molecule type" value="Genomic_DNA"/>
</dbReference>
<comment type="caution">
    <text evidence="1">The sequence shown here is derived from an EMBL/GenBank/DDBJ whole genome shotgun (WGS) entry which is preliminary data.</text>
</comment>
<evidence type="ECO:0000313" key="2">
    <source>
        <dbReference type="Proteomes" id="UP001246858"/>
    </source>
</evidence>
<name>A0ACC6KWK0_9SPHI</name>
<evidence type="ECO:0000313" key="1">
    <source>
        <dbReference type="EMBL" id="MDR6783503.1"/>
    </source>
</evidence>
<keyword evidence="2" id="KW-1185">Reference proteome</keyword>
<protein>
    <submittedName>
        <fullName evidence="1">Uncharacterized protein</fullName>
    </submittedName>
</protein>
<reference evidence="1" key="1">
    <citation type="submission" date="2023-07" db="EMBL/GenBank/DDBJ databases">
        <title>Sorghum-associated microbial communities from plants grown in Nebraska, USA.</title>
        <authorList>
            <person name="Schachtman D."/>
        </authorList>
    </citation>
    <scope>NUCLEOTIDE SEQUENCE</scope>
    <source>
        <strain evidence="1">2697</strain>
    </source>
</reference>
<organism evidence="1 2">
    <name type="scientific">Pedobacter africanus</name>
    <dbReference type="NCBI Taxonomy" id="151894"/>
    <lineage>
        <taxon>Bacteria</taxon>
        <taxon>Pseudomonadati</taxon>
        <taxon>Bacteroidota</taxon>
        <taxon>Sphingobacteriia</taxon>
        <taxon>Sphingobacteriales</taxon>
        <taxon>Sphingobacteriaceae</taxon>
        <taxon>Pedobacter</taxon>
    </lineage>
</organism>
<accession>A0ACC6KWK0</accession>